<comment type="function">
    <text evidence="1">Component of the coat protein complex II (COPII) which promotes the formation of transport vesicles from the endoplasmic reticulum (ER). The coat has two main functions, the physical deformation of the endoplasmic reticulum membrane into vesicles and the selection of cargo molecules.</text>
</comment>
<evidence type="ECO:0000259" key="2">
    <source>
        <dbReference type="Pfam" id="PF08033"/>
    </source>
</evidence>
<dbReference type="Proteomes" id="UP000265520">
    <property type="component" value="Unassembled WGS sequence"/>
</dbReference>
<dbReference type="InterPro" id="IPR037364">
    <property type="entry name" value="Sec23"/>
</dbReference>
<comment type="similarity">
    <text evidence="1">Belongs to the SEC23/SEC24 family. SEC23 subfamily.</text>
</comment>
<dbReference type="PANTHER" id="PTHR11141">
    <property type="entry name" value="PROTEIN TRANSPORT PROTEIN SEC23"/>
    <property type="match status" value="1"/>
</dbReference>
<dbReference type="EMBL" id="LXQA010115485">
    <property type="protein sequence ID" value="MCI19583.1"/>
    <property type="molecule type" value="Genomic_DNA"/>
</dbReference>
<feature type="domain" description="Sec23/Sec24 beta-sandwich" evidence="2">
    <location>
        <begin position="6"/>
        <end position="88"/>
    </location>
</feature>
<keyword evidence="1" id="KW-0472">Membrane</keyword>
<organism evidence="3 4">
    <name type="scientific">Trifolium medium</name>
    <dbReference type="NCBI Taxonomy" id="97028"/>
    <lineage>
        <taxon>Eukaryota</taxon>
        <taxon>Viridiplantae</taxon>
        <taxon>Streptophyta</taxon>
        <taxon>Embryophyta</taxon>
        <taxon>Tracheophyta</taxon>
        <taxon>Spermatophyta</taxon>
        <taxon>Magnoliopsida</taxon>
        <taxon>eudicotyledons</taxon>
        <taxon>Gunneridae</taxon>
        <taxon>Pentapetalae</taxon>
        <taxon>rosids</taxon>
        <taxon>fabids</taxon>
        <taxon>Fabales</taxon>
        <taxon>Fabaceae</taxon>
        <taxon>Papilionoideae</taxon>
        <taxon>50 kb inversion clade</taxon>
        <taxon>NPAAA clade</taxon>
        <taxon>Hologalegina</taxon>
        <taxon>IRL clade</taxon>
        <taxon>Trifolieae</taxon>
        <taxon>Trifolium</taxon>
    </lineage>
</organism>
<comment type="subcellular location">
    <subcellularLocation>
        <location evidence="1">Cytoplasmic vesicle</location>
        <location evidence="1">COPII-coated vesicle membrane</location>
        <topology evidence="1">Peripheral membrane protein</topology>
        <orientation evidence="1">Cytoplasmic side</orientation>
    </subcellularLocation>
    <subcellularLocation>
        <location evidence="1">Endoplasmic reticulum membrane</location>
        <topology evidence="1">Peripheral membrane protein</topology>
        <orientation evidence="1">Cytoplasmic side</orientation>
    </subcellularLocation>
</comment>
<keyword evidence="4" id="KW-1185">Reference proteome</keyword>
<dbReference type="Pfam" id="PF08033">
    <property type="entry name" value="Sec23_BS"/>
    <property type="match status" value="1"/>
</dbReference>
<dbReference type="InterPro" id="IPR012990">
    <property type="entry name" value="Beta-sandwich_Sec23_24"/>
</dbReference>
<keyword evidence="1" id="KW-0813">Transport</keyword>
<name>A0A392Q5B2_9FABA</name>
<dbReference type="GO" id="GO:0030127">
    <property type="term" value="C:COPII vesicle coat"/>
    <property type="evidence" value="ECO:0007669"/>
    <property type="project" value="TreeGrafter"/>
</dbReference>
<proteinExistence type="inferred from homology"/>
<keyword evidence="1" id="KW-0256">Endoplasmic reticulum</keyword>
<reference evidence="3 4" key="1">
    <citation type="journal article" date="2018" name="Front. Plant Sci.">
        <title>Red Clover (Trifolium pratense) and Zigzag Clover (T. medium) - A Picture of Genomic Similarities and Differences.</title>
        <authorList>
            <person name="Dluhosova J."/>
            <person name="Istvanek J."/>
            <person name="Nedelnik J."/>
            <person name="Repkova J."/>
        </authorList>
    </citation>
    <scope>NUCLEOTIDE SEQUENCE [LARGE SCALE GENOMIC DNA]</scope>
    <source>
        <strain evidence="4">cv. 10/8</strain>
        <tissue evidence="3">Leaf</tissue>
    </source>
</reference>
<evidence type="ECO:0000313" key="4">
    <source>
        <dbReference type="Proteomes" id="UP000265520"/>
    </source>
</evidence>
<dbReference type="GO" id="GO:0070971">
    <property type="term" value="C:endoplasmic reticulum exit site"/>
    <property type="evidence" value="ECO:0007669"/>
    <property type="project" value="TreeGrafter"/>
</dbReference>
<keyword evidence="1" id="KW-0931">ER-Golgi transport</keyword>
<comment type="caution">
    <text evidence="3">The sequence shown here is derived from an EMBL/GenBank/DDBJ whole genome shotgun (WGS) entry which is preliminary data.</text>
</comment>
<keyword evidence="1" id="KW-0968">Cytoplasmic vesicle</keyword>
<dbReference type="GO" id="GO:0005096">
    <property type="term" value="F:GTPase activator activity"/>
    <property type="evidence" value="ECO:0007669"/>
    <property type="project" value="TreeGrafter"/>
</dbReference>
<sequence length="88" mass="9567">SSLCSGIFEINCSKDIKVQGIIGPCASLEKKSPLCSDIVIGQGGTSAWKMCGLDKSTSLCLFFDIVRKETPDATMQSTSNQFYFQFLT</sequence>
<dbReference type="Gene3D" id="2.60.40.1670">
    <property type="entry name" value="beta-sandwich domain of Sec23/24"/>
    <property type="match status" value="1"/>
</dbReference>
<evidence type="ECO:0000256" key="1">
    <source>
        <dbReference type="RuleBase" id="RU365030"/>
    </source>
</evidence>
<dbReference type="GO" id="GO:0046872">
    <property type="term" value="F:metal ion binding"/>
    <property type="evidence" value="ECO:0007669"/>
    <property type="project" value="UniProtKB-KW"/>
</dbReference>
<dbReference type="GO" id="GO:0090110">
    <property type="term" value="P:COPII-coated vesicle cargo loading"/>
    <property type="evidence" value="ECO:0007669"/>
    <property type="project" value="TreeGrafter"/>
</dbReference>
<keyword evidence="1" id="KW-0963">Cytoplasm</keyword>
<keyword evidence="1" id="KW-0862">Zinc</keyword>
<feature type="non-terminal residue" evidence="3">
    <location>
        <position position="1"/>
    </location>
</feature>
<dbReference type="SUPFAM" id="SSF81995">
    <property type="entry name" value="beta-sandwich domain of Sec23/24"/>
    <property type="match status" value="1"/>
</dbReference>
<dbReference type="GO" id="GO:0005789">
    <property type="term" value="C:endoplasmic reticulum membrane"/>
    <property type="evidence" value="ECO:0007669"/>
    <property type="project" value="UniProtKB-SubCell"/>
</dbReference>
<dbReference type="AlphaFoldDB" id="A0A392Q5B2"/>
<keyword evidence="1" id="KW-0479">Metal-binding</keyword>
<keyword evidence="1" id="KW-0653">Protein transport</keyword>
<evidence type="ECO:0000313" key="3">
    <source>
        <dbReference type="EMBL" id="MCI19583.1"/>
    </source>
</evidence>
<protein>
    <recommendedName>
        <fullName evidence="1">Protein transport protein SEC23</fullName>
    </recommendedName>
</protein>
<dbReference type="PANTHER" id="PTHR11141:SF2">
    <property type="entry name" value="PROTEIN TRANSPORT PROTEIN SEC23 C"/>
    <property type="match status" value="1"/>
</dbReference>
<accession>A0A392Q5B2</accession>
<dbReference type="GO" id="GO:0015031">
    <property type="term" value="P:protein transport"/>
    <property type="evidence" value="ECO:0007669"/>
    <property type="project" value="UniProtKB-KW"/>
</dbReference>